<accession>A0A2H3JER9</accession>
<dbReference type="EMBL" id="KB468113">
    <property type="protein sequence ID" value="PCH40696.1"/>
    <property type="molecule type" value="Genomic_DNA"/>
</dbReference>
<gene>
    <name evidence="1" type="ORF">WOLCODRAFT_24211</name>
</gene>
<dbReference type="Proteomes" id="UP000218811">
    <property type="component" value="Unassembled WGS sequence"/>
</dbReference>
<proteinExistence type="predicted"/>
<keyword evidence="2" id="KW-1185">Reference proteome</keyword>
<sequence>MSPIARPPVELRRYGPTEAAQQSARGDILRRCVTGFGSKALVARQQCSVDGSASPTASFDSIIIVIHACEEVTLMSATSCHHGAAPARKICCAHLRDSSPPVHGYICGVVCHNFEGNSGKNLNPVSSYYISRPKSALINSTSFCRSFVDHAVVEPDNTKVCSAVQEGCASLARRNLGCIACGAVLLDRLRSK</sequence>
<protein>
    <submittedName>
        <fullName evidence="1">Uncharacterized protein</fullName>
    </submittedName>
</protein>
<name>A0A2H3JER9_WOLCO</name>
<reference evidence="1 2" key="1">
    <citation type="journal article" date="2012" name="Science">
        <title>The Paleozoic origin of enzymatic lignin decomposition reconstructed from 31 fungal genomes.</title>
        <authorList>
            <person name="Floudas D."/>
            <person name="Binder M."/>
            <person name="Riley R."/>
            <person name="Barry K."/>
            <person name="Blanchette R.A."/>
            <person name="Henrissat B."/>
            <person name="Martinez A.T."/>
            <person name="Otillar R."/>
            <person name="Spatafora J.W."/>
            <person name="Yadav J.S."/>
            <person name="Aerts A."/>
            <person name="Benoit I."/>
            <person name="Boyd A."/>
            <person name="Carlson A."/>
            <person name="Copeland A."/>
            <person name="Coutinho P.M."/>
            <person name="de Vries R.P."/>
            <person name="Ferreira P."/>
            <person name="Findley K."/>
            <person name="Foster B."/>
            <person name="Gaskell J."/>
            <person name="Glotzer D."/>
            <person name="Gorecki P."/>
            <person name="Heitman J."/>
            <person name="Hesse C."/>
            <person name="Hori C."/>
            <person name="Igarashi K."/>
            <person name="Jurgens J.A."/>
            <person name="Kallen N."/>
            <person name="Kersten P."/>
            <person name="Kohler A."/>
            <person name="Kuees U."/>
            <person name="Kumar T.K.A."/>
            <person name="Kuo A."/>
            <person name="LaButti K."/>
            <person name="Larrondo L.F."/>
            <person name="Lindquist E."/>
            <person name="Ling A."/>
            <person name="Lombard V."/>
            <person name="Lucas S."/>
            <person name="Lundell T."/>
            <person name="Martin R."/>
            <person name="McLaughlin D.J."/>
            <person name="Morgenstern I."/>
            <person name="Morin E."/>
            <person name="Murat C."/>
            <person name="Nagy L.G."/>
            <person name="Nolan M."/>
            <person name="Ohm R.A."/>
            <person name="Patyshakuliyeva A."/>
            <person name="Rokas A."/>
            <person name="Ruiz-Duenas F.J."/>
            <person name="Sabat G."/>
            <person name="Salamov A."/>
            <person name="Samejima M."/>
            <person name="Schmutz J."/>
            <person name="Slot J.C."/>
            <person name="St John F."/>
            <person name="Stenlid J."/>
            <person name="Sun H."/>
            <person name="Sun S."/>
            <person name="Syed K."/>
            <person name="Tsang A."/>
            <person name="Wiebenga A."/>
            <person name="Young D."/>
            <person name="Pisabarro A."/>
            <person name="Eastwood D.C."/>
            <person name="Martin F."/>
            <person name="Cullen D."/>
            <person name="Grigoriev I.V."/>
            <person name="Hibbett D.S."/>
        </authorList>
    </citation>
    <scope>NUCLEOTIDE SEQUENCE [LARGE SCALE GENOMIC DNA]</scope>
    <source>
        <strain evidence="1 2">MD-104</strain>
    </source>
</reference>
<evidence type="ECO:0000313" key="1">
    <source>
        <dbReference type="EMBL" id="PCH40696.1"/>
    </source>
</evidence>
<organism evidence="1 2">
    <name type="scientific">Wolfiporia cocos (strain MD-104)</name>
    <name type="common">Brown rot fungus</name>
    <dbReference type="NCBI Taxonomy" id="742152"/>
    <lineage>
        <taxon>Eukaryota</taxon>
        <taxon>Fungi</taxon>
        <taxon>Dikarya</taxon>
        <taxon>Basidiomycota</taxon>
        <taxon>Agaricomycotina</taxon>
        <taxon>Agaricomycetes</taxon>
        <taxon>Polyporales</taxon>
        <taxon>Phaeolaceae</taxon>
        <taxon>Wolfiporia</taxon>
    </lineage>
</organism>
<dbReference type="AlphaFoldDB" id="A0A2H3JER9"/>
<evidence type="ECO:0000313" key="2">
    <source>
        <dbReference type="Proteomes" id="UP000218811"/>
    </source>
</evidence>